<dbReference type="Pfam" id="PF03372">
    <property type="entry name" value="Exo_endo_phos"/>
    <property type="match status" value="1"/>
</dbReference>
<feature type="chain" id="PRO_5045568174" evidence="1">
    <location>
        <begin position="25"/>
        <end position="283"/>
    </location>
</feature>
<name>A0ABU4RXB2_9GAMM</name>
<keyword evidence="3" id="KW-0540">Nuclease</keyword>
<evidence type="ECO:0000259" key="2">
    <source>
        <dbReference type="Pfam" id="PF03372"/>
    </source>
</evidence>
<comment type="caution">
    <text evidence="3">The sequence shown here is derived from an EMBL/GenBank/DDBJ whole genome shotgun (WGS) entry which is preliminary data.</text>
</comment>
<evidence type="ECO:0000313" key="4">
    <source>
        <dbReference type="Proteomes" id="UP001273505"/>
    </source>
</evidence>
<dbReference type="NCBIfam" id="NF003842">
    <property type="entry name" value="PRK05421.1-4"/>
    <property type="match status" value="1"/>
</dbReference>
<protein>
    <submittedName>
        <fullName evidence="3">Endonuclease/exonuclease/phosphatase family protein</fullName>
    </submittedName>
</protein>
<dbReference type="SUPFAM" id="SSF56219">
    <property type="entry name" value="DNase I-like"/>
    <property type="match status" value="1"/>
</dbReference>
<keyword evidence="1" id="KW-0732">Signal</keyword>
<reference evidence="3 4" key="1">
    <citation type="submission" date="2023-11" db="EMBL/GenBank/DDBJ databases">
        <title>Gilvimarinus fulvus sp. nov., isolated from the surface of Kelp.</title>
        <authorList>
            <person name="Sun Y.Y."/>
            <person name="Gong Y."/>
            <person name="Du Z.J."/>
        </authorList>
    </citation>
    <scope>NUCLEOTIDE SEQUENCE [LARGE SCALE GENOMIC DNA]</scope>
    <source>
        <strain evidence="3 4">SDUM040013</strain>
    </source>
</reference>
<dbReference type="Gene3D" id="3.60.10.10">
    <property type="entry name" value="Endonuclease/exonuclease/phosphatase"/>
    <property type="match status" value="1"/>
</dbReference>
<keyword evidence="4" id="KW-1185">Reference proteome</keyword>
<dbReference type="InterPro" id="IPR005135">
    <property type="entry name" value="Endo/exonuclease/phosphatase"/>
</dbReference>
<feature type="domain" description="Endonuclease/exonuclease/phosphatase" evidence="2">
    <location>
        <begin position="67"/>
        <end position="267"/>
    </location>
</feature>
<dbReference type="NCBIfam" id="NF003840">
    <property type="entry name" value="PRK05421.1-2"/>
    <property type="match status" value="1"/>
</dbReference>
<sequence>MIRTLLKWAAALCMLWGSAIGVVASEQESAALTVQVNSVAACRQALAESRVAEAAHIYQLPEQLHLVSWNIYKANRDNLLSDLQQLAGTADILLLQEAFVDERLTRLKPYWRFAPGYVDGNRATGVLTLSPWPARVHCRFTHLEPWLRTPKATAVLEYQSSAGLLLAVNLHAVNFEFGIEAFTAQLSDVRKLVEDHSGPVVLAGDFNTWSEERTALVSEYFSALELTPANFSQDNRTTTFGNALDHIWTRGVKITASEVPLHNSSDHNPLLITFRFNPAVANK</sequence>
<evidence type="ECO:0000256" key="1">
    <source>
        <dbReference type="SAM" id="SignalP"/>
    </source>
</evidence>
<dbReference type="Proteomes" id="UP001273505">
    <property type="component" value="Unassembled WGS sequence"/>
</dbReference>
<organism evidence="3 4">
    <name type="scientific">Gilvimarinus gilvus</name>
    <dbReference type="NCBI Taxonomy" id="3058038"/>
    <lineage>
        <taxon>Bacteria</taxon>
        <taxon>Pseudomonadati</taxon>
        <taxon>Pseudomonadota</taxon>
        <taxon>Gammaproteobacteria</taxon>
        <taxon>Cellvibrionales</taxon>
        <taxon>Cellvibrionaceae</taxon>
        <taxon>Gilvimarinus</taxon>
    </lineage>
</organism>
<evidence type="ECO:0000313" key="3">
    <source>
        <dbReference type="EMBL" id="MDX6848288.1"/>
    </source>
</evidence>
<feature type="signal peptide" evidence="1">
    <location>
        <begin position="1"/>
        <end position="24"/>
    </location>
</feature>
<proteinExistence type="predicted"/>
<dbReference type="EMBL" id="JAXAFO010000003">
    <property type="protein sequence ID" value="MDX6848288.1"/>
    <property type="molecule type" value="Genomic_DNA"/>
</dbReference>
<accession>A0ABU4RXB2</accession>
<dbReference type="InterPro" id="IPR036691">
    <property type="entry name" value="Endo/exonu/phosph_ase_sf"/>
</dbReference>
<dbReference type="RefSeq" id="WP_302722971.1">
    <property type="nucleotide sequence ID" value="NZ_JAULRU010000577.1"/>
</dbReference>
<gene>
    <name evidence="3" type="ORF">SCD92_02880</name>
</gene>
<keyword evidence="3" id="KW-0255">Endonuclease</keyword>
<dbReference type="GO" id="GO:0004519">
    <property type="term" value="F:endonuclease activity"/>
    <property type="evidence" value="ECO:0007669"/>
    <property type="project" value="UniProtKB-KW"/>
</dbReference>
<keyword evidence="3" id="KW-0378">Hydrolase</keyword>